<sequence length="413" mass="45381">MKRKDPLNTPFLVRNAIKLGMTMAGKNISDFDKKTIKLASPRFFSVVPDDNDNHINVLSPSLLSLHNEGEGAEKAFSISNLLKATKMLQKQDQEEMLDLIAEASGVSDIVDDKEKNIKNMKGANGQPLYFTKENVTEIYGEDGLRRLGFCRGTVDLSGVHVFQIEEMNSTGYSMLSKKQLHFLYGKDSPYSSPDVLKRLTSIKDPEELQRYIEHDIAMFSKPGKVSLKRKEPTRYKRQVVLTPLVLVPQTLSNPIILSPVLLSPVVLSPAVLGPFVLSPWLFVPIILSPRVLSPVILNPLAFAPVILSPLVLHPFILSPGIFNPFILSPSVLTPFILSPQVGTPFILSPMALNPLILNPMAMSPLILSPFVLSPIILSPQYIFALVCSPHALSPLIGSNLTISSVVASPSFLS</sequence>
<dbReference type="OrthoDB" id="5917548at2759"/>
<feature type="transmembrane region" description="Helical" evidence="1">
    <location>
        <begin position="295"/>
        <end position="316"/>
    </location>
</feature>
<proteinExistence type="predicted"/>
<feature type="transmembrane region" description="Helical" evidence="1">
    <location>
        <begin position="239"/>
        <end position="256"/>
    </location>
</feature>
<gene>
    <name evidence="2" type="ORF">EVEC_LOCUS4935</name>
</gene>
<feature type="transmembrane region" description="Helical" evidence="1">
    <location>
        <begin position="262"/>
        <end position="283"/>
    </location>
</feature>
<reference evidence="4" key="1">
    <citation type="submission" date="2017-02" db="UniProtKB">
        <authorList>
            <consortium name="WormBaseParasite"/>
        </authorList>
    </citation>
    <scope>IDENTIFICATION</scope>
</reference>
<evidence type="ECO:0000256" key="1">
    <source>
        <dbReference type="SAM" id="Phobius"/>
    </source>
</evidence>
<keyword evidence="1" id="KW-0472">Membrane</keyword>
<organism evidence="4">
    <name type="scientific">Enterobius vermicularis</name>
    <name type="common">Human pinworm</name>
    <dbReference type="NCBI Taxonomy" id="51028"/>
    <lineage>
        <taxon>Eukaryota</taxon>
        <taxon>Metazoa</taxon>
        <taxon>Ecdysozoa</taxon>
        <taxon>Nematoda</taxon>
        <taxon>Chromadorea</taxon>
        <taxon>Rhabditida</taxon>
        <taxon>Spirurina</taxon>
        <taxon>Oxyuridomorpha</taxon>
        <taxon>Oxyuroidea</taxon>
        <taxon>Oxyuridae</taxon>
        <taxon>Enterobius</taxon>
    </lineage>
</organism>
<name>A0A0N4V524_ENTVE</name>
<accession>A0A0N4V524</accession>
<evidence type="ECO:0000313" key="4">
    <source>
        <dbReference type="WBParaSite" id="EVEC_0000530401-mRNA-1"/>
    </source>
</evidence>
<dbReference type="PANTHER" id="PTHR21523:SF37">
    <property type="entry name" value="MLT-TEN (MLT-10) RELATED"/>
    <property type="match status" value="1"/>
</dbReference>
<keyword evidence="3" id="KW-1185">Reference proteome</keyword>
<dbReference type="STRING" id="51028.A0A0N4V524"/>
<reference evidence="2 3" key="2">
    <citation type="submission" date="2018-10" db="EMBL/GenBank/DDBJ databases">
        <authorList>
            <consortium name="Pathogen Informatics"/>
        </authorList>
    </citation>
    <scope>NUCLEOTIDE SEQUENCE [LARGE SCALE GENOMIC DNA]</scope>
</reference>
<feature type="transmembrane region" description="Helical" evidence="1">
    <location>
        <begin position="364"/>
        <end position="386"/>
    </location>
</feature>
<keyword evidence="1" id="KW-0812">Transmembrane</keyword>
<dbReference type="Pfam" id="PF04870">
    <property type="entry name" value="Moulting_cycle"/>
    <property type="match status" value="1"/>
</dbReference>
<evidence type="ECO:0000313" key="3">
    <source>
        <dbReference type="Proteomes" id="UP000274131"/>
    </source>
</evidence>
<keyword evidence="1" id="KW-1133">Transmembrane helix</keyword>
<protein>
    <submittedName>
        <fullName evidence="4">Peptidylprolyl isomerase</fullName>
    </submittedName>
</protein>
<feature type="transmembrane region" description="Helical" evidence="1">
    <location>
        <begin position="336"/>
        <end position="357"/>
    </location>
</feature>
<evidence type="ECO:0000313" key="2">
    <source>
        <dbReference type="EMBL" id="VDD90184.1"/>
    </source>
</evidence>
<dbReference type="AlphaFoldDB" id="A0A0N4V524"/>
<dbReference type="Proteomes" id="UP000274131">
    <property type="component" value="Unassembled WGS sequence"/>
</dbReference>
<dbReference type="InterPro" id="IPR006954">
    <property type="entry name" value="Mlt-10-like"/>
</dbReference>
<dbReference type="EMBL" id="UXUI01008006">
    <property type="protein sequence ID" value="VDD90184.1"/>
    <property type="molecule type" value="Genomic_DNA"/>
</dbReference>
<dbReference type="WBParaSite" id="EVEC_0000530401-mRNA-1">
    <property type="protein sequence ID" value="EVEC_0000530401-mRNA-1"/>
    <property type="gene ID" value="EVEC_0000530401"/>
</dbReference>
<dbReference type="PANTHER" id="PTHR21523">
    <property type="match status" value="1"/>
</dbReference>